<reference evidence="1 2" key="2">
    <citation type="journal article" date="2022" name="Mol. Ecol. Resour.">
        <title>The genomes of chicory, endive, great burdock and yacon provide insights into Asteraceae paleo-polyploidization history and plant inulin production.</title>
        <authorList>
            <person name="Fan W."/>
            <person name="Wang S."/>
            <person name="Wang H."/>
            <person name="Wang A."/>
            <person name="Jiang F."/>
            <person name="Liu H."/>
            <person name="Zhao H."/>
            <person name="Xu D."/>
            <person name="Zhang Y."/>
        </authorList>
    </citation>
    <scope>NUCLEOTIDE SEQUENCE [LARGE SCALE GENOMIC DNA]</scope>
    <source>
        <strain evidence="2">cv. Niubang</strain>
    </source>
</reference>
<sequence length="130" mass="14003">MSMESQYDTPCKFTQAAGLEFDDGGSSDDADRVGSNTEIAISEVLGELHASSCGSEDVVLTFNNLQLLSFKNIMSMESQYDTPRKFTQAAGLEFDDGGPSDDADRVGSNIEISISEVLGECLHRHVAAKM</sequence>
<keyword evidence="2" id="KW-1185">Reference proteome</keyword>
<organism evidence="1 2">
    <name type="scientific">Arctium lappa</name>
    <name type="common">Greater burdock</name>
    <name type="synonym">Lappa major</name>
    <dbReference type="NCBI Taxonomy" id="4217"/>
    <lineage>
        <taxon>Eukaryota</taxon>
        <taxon>Viridiplantae</taxon>
        <taxon>Streptophyta</taxon>
        <taxon>Embryophyta</taxon>
        <taxon>Tracheophyta</taxon>
        <taxon>Spermatophyta</taxon>
        <taxon>Magnoliopsida</taxon>
        <taxon>eudicotyledons</taxon>
        <taxon>Gunneridae</taxon>
        <taxon>Pentapetalae</taxon>
        <taxon>asterids</taxon>
        <taxon>campanulids</taxon>
        <taxon>Asterales</taxon>
        <taxon>Asteraceae</taxon>
        <taxon>Carduoideae</taxon>
        <taxon>Cardueae</taxon>
        <taxon>Arctiinae</taxon>
        <taxon>Arctium</taxon>
    </lineage>
</organism>
<accession>A0ACB8Z3D7</accession>
<dbReference type="EMBL" id="CM042057">
    <property type="protein sequence ID" value="KAI3691981.1"/>
    <property type="molecule type" value="Genomic_DNA"/>
</dbReference>
<evidence type="ECO:0000313" key="2">
    <source>
        <dbReference type="Proteomes" id="UP001055879"/>
    </source>
</evidence>
<proteinExistence type="predicted"/>
<name>A0ACB8Z3D7_ARCLA</name>
<gene>
    <name evidence="1" type="ORF">L6452_31785</name>
</gene>
<reference evidence="2" key="1">
    <citation type="journal article" date="2022" name="Mol. Ecol. Resour.">
        <title>The genomes of chicory, endive, great burdock and yacon provide insights into Asteraceae palaeo-polyploidization history and plant inulin production.</title>
        <authorList>
            <person name="Fan W."/>
            <person name="Wang S."/>
            <person name="Wang H."/>
            <person name="Wang A."/>
            <person name="Jiang F."/>
            <person name="Liu H."/>
            <person name="Zhao H."/>
            <person name="Xu D."/>
            <person name="Zhang Y."/>
        </authorList>
    </citation>
    <scope>NUCLEOTIDE SEQUENCE [LARGE SCALE GENOMIC DNA]</scope>
    <source>
        <strain evidence="2">cv. Niubang</strain>
    </source>
</reference>
<dbReference type="Proteomes" id="UP001055879">
    <property type="component" value="Linkage Group LG11"/>
</dbReference>
<comment type="caution">
    <text evidence="1">The sequence shown here is derived from an EMBL/GenBank/DDBJ whole genome shotgun (WGS) entry which is preliminary data.</text>
</comment>
<evidence type="ECO:0000313" key="1">
    <source>
        <dbReference type="EMBL" id="KAI3691981.1"/>
    </source>
</evidence>
<protein>
    <submittedName>
        <fullName evidence="1">Uncharacterized protein</fullName>
    </submittedName>
</protein>